<name>A0A840PXZ0_9PSEU</name>
<dbReference type="AlphaFoldDB" id="A0A840PXZ0"/>
<dbReference type="RefSeq" id="WP_184723623.1">
    <property type="nucleotide sequence ID" value="NZ_JACHIW010000001.1"/>
</dbReference>
<comment type="caution">
    <text evidence="1">The sequence shown here is derived from an EMBL/GenBank/DDBJ whole genome shotgun (WGS) entry which is preliminary data.</text>
</comment>
<gene>
    <name evidence="1" type="ORF">BJ970_000710</name>
</gene>
<sequence>MRKKDHCYGADGPGLVELRPVRRGVEISITEAGPDGDIELSSVLSLEEFRELLCDGLDVIRQVDALRDEAMRMRGLTRGNGGC</sequence>
<reference evidence="1 2" key="1">
    <citation type="submission" date="2020-08" db="EMBL/GenBank/DDBJ databases">
        <title>Sequencing the genomes of 1000 actinobacteria strains.</title>
        <authorList>
            <person name="Klenk H.-P."/>
        </authorList>
    </citation>
    <scope>NUCLEOTIDE SEQUENCE [LARGE SCALE GENOMIC DNA]</scope>
    <source>
        <strain evidence="1 2">DSM 45584</strain>
    </source>
</reference>
<dbReference type="Proteomes" id="UP000584374">
    <property type="component" value="Unassembled WGS sequence"/>
</dbReference>
<dbReference type="EMBL" id="JACHIW010000001">
    <property type="protein sequence ID" value="MBB5153176.1"/>
    <property type="molecule type" value="Genomic_DNA"/>
</dbReference>
<evidence type="ECO:0000313" key="2">
    <source>
        <dbReference type="Proteomes" id="UP000584374"/>
    </source>
</evidence>
<evidence type="ECO:0000313" key="1">
    <source>
        <dbReference type="EMBL" id="MBB5153176.1"/>
    </source>
</evidence>
<proteinExistence type="predicted"/>
<keyword evidence="2" id="KW-1185">Reference proteome</keyword>
<protein>
    <submittedName>
        <fullName evidence="1">Uncharacterized protein</fullName>
    </submittedName>
</protein>
<organism evidence="1 2">
    <name type="scientific">Saccharopolyspora phatthalungensis</name>
    <dbReference type="NCBI Taxonomy" id="664693"/>
    <lineage>
        <taxon>Bacteria</taxon>
        <taxon>Bacillati</taxon>
        <taxon>Actinomycetota</taxon>
        <taxon>Actinomycetes</taxon>
        <taxon>Pseudonocardiales</taxon>
        <taxon>Pseudonocardiaceae</taxon>
        <taxon>Saccharopolyspora</taxon>
    </lineage>
</organism>
<accession>A0A840PXZ0</accession>